<protein>
    <submittedName>
        <fullName evidence="1">Uncharacterized protein</fullName>
    </submittedName>
</protein>
<dbReference type="Proteomes" id="UP000034228">
    <property type="component" value="Unassembled WGS sequence"/>
</dbReference>
<accession>A0A0M2UZN9</accession>
<evidence type="ECO:0000313" key="1">
    <source>
        <dbReference type="EMBL" id="KKO43796.1"/>
    </source>
</evidence>
<dbReference type="AlphaFoldDB" id="A0A0M2UZN9"/>
<proteinExistence type="predicted"/>
<dbReference type="EMBL" id="LAHO01000032">
    <property type="protein sequence ID" value="KKO43796.1"/>
    <property type="molecule type" value="Genomic_DNA"/>
</dbReference>
<dbReference type="RefSeq" id="WP_046559268.1">
    <property type="nucleotide sequence ID" value="NZ_LAHO01000032.1"/>
</dbReference>
<dbReference type="OrthoDB" id="7065146at2"/>
<keyword evidence="2" id="KW-1185">Reference proteome</keyword>
<name>A0A0M2UZN9_9GAMM</name>
<evidence type="ECO:0000313" key="2">
    <source>
        <dbReference type="Proteomes" id="UP000034228"/>
    </source>
</evidence>
<sequence length="128" mass="15382">MKTELDIHNYQKWSLENFQYRDRLLTLTVEEMLTEKERLREPKRYLVIFTNAICFQVYDECDHREDFHIDREVGVLAKYRSSRLLEHVKNDTVIFDTEVGLLEHYSLMTTDEFVHVITSAEPRLVNVT</sequence>
<organism evidence="1 2">
    <name type="scientific">Arsukibacterium ikkense</name>
    <dbReference type="NCBI Taxonomy" id="336831"/>
    <lineage>
        <taxon>Bacteria</taxon>
        <taxon>Pseudomonadati</taxon>
        <taxon>Pseudomonadota</taxon>
        <taxon>Gammaproteobacteria</taxon>
        <taxon>Chromatiales</taxon>
        <taxon>Chromatiaceae</taxon>
        <taxon>Arsukibacterium</taxon>
    </lineage>
</organism>
<comment type="caution">
    <text evidence="1">The sequence shown here is derived from an EMBL/GenBank/DDBJ whole genome shotgun (WGS) entry which is preliminary data.</text>
</comment>
<gene>
    <name evidence="1" type="ORF">WG68_18870</name>
</gene>
<reference evidence="1 2" key="1">
    <citation type="submission" date="2015-03" db="EMBL/GenBank/DDBJ databases">
        <title>Draft genome sequences of two protease-producing strains of Arsukibacterium isolated from two cold and alkaline environments.</title>
        <authorList>
            <person name="Lylloff J.E."/>
            <person name="Skov L.B."/>
            <person name="Jepsen M."/>
            <person name="Hallin P.F."/>
            <person name="Sorensen S.J."/>
            <person name="Stougaard P."/>
            <person name="Glaring M.A."/>
        </authorList>
    </citation>
    <scope>NUCLEOTIDE SEQUENCE [LARGE SCALE GENOMIC DNA]</scope>
    <source>
        <strain evidence="1 2">GCM72</strain>
    </source>
</reference>